<reference evidence="1" key="1">
    <citation type="journal article" date="2011" name="PLoS Biol.">
        <title>Gene gain and loss during evolution of obligate parasitism in the white rust pathogen of Arabidopsis thaliana.</title>
        <authorList>
            <person name="Kemen E."/>
            <person name="Gardiner A."/>
            <person name="Schultz-Larsen T."/>
            <person name="Kemen A.C."/>
            <person name="Balmuth A.L."/>
            <person name="Robert-Seilaniantz A."/>
            <person name="Bailey K."/>
            <person name="Holub E."/>
            <person name="Studholme D.J."/>
            <person name="Maclean D."/>
            <person name="Jones J.D."/>
        </authorList>
    </citation>
    <scope>NUCLEOTIDE SEQUENCE</scope>
</reference>
<dbReference type="HOGENOM" id="CLU_2042383_0_0_1"/>
<evidence type="ECO:0000313" key="1">
    <source>
        <dbReference type="EMBL" id="CCA21187.1"/>
    </source>
</evidence>
<name>F0WIU3_9STRA</name>
<dbReference type="AlphaFoldDB" id="F0WIU3"/>
<gene>
    <name evidence="1" type="primary">AlNc14C114G6478</name>
    <name evidence="1" type="ORF">ALNC14_073300</name>
</gene>
<reference evidence="1" key="2">
    <citation type="submission" date="2011-02" db="EMBL/GenBank/DDBJ databases">
        <authorList>
            <person name="MacLean D."/>
        </authorList>
    </citation>
    <scope>NUCLEOTIDE SEQUENCE</scope>
</reference>
<sequence length="121" mass="13804">MGLCSEKCTLDTTFPQKLYYFPDFHSLEPLSSDEFIWVFCGDIHEPSVYNKKRSSQDSSNANELDGINGSHAAMADDGMANVNYDTCIRILETFAQIIATSGQSKVRYYKDMVSHKLYRHF</sequence>
<protein>
    <submittedName>
        <fullName evidence="1">AlNc14C114G6478 protein</fullName>
    </submittedName>
</protein>
<accession>F0WIU3</accession>
<dbReference type="EMBL" id="FR824159">
    <property type="protein sequence ID" value="CCA21187.1"/>
    <property type="molecule type" value="Genomic_DNA"/>
</dbReference>
<organism evidence="1">
    <name type="scientific">Albugo laibachii Nc14</name>
    <dbReference type="NCBI Taxonomy" id="890382"/>
    <lineage>
        <taxon>Eukaryota</taxon>
        <taxon>Sar</taxon>
        <taxon>Stramenopiles</taxon>
        <taxon>Oomycota</taxon>
        <taxon>Peronosporomycetes</taxon>
        <taxon>Albuginales</taxon>
        <taxon>Albuginaceae</taxon>
        <taxon>Albugo</taxon>
    </lineage>
</organism>
<proteinExistence type="predicted"/>